<evidence type="ECO:0000256" key="2">
    <source>
        <dbReference type="ARBA" id="ARBA00022448"/>
    </source>
</evidence>
<name>A0A3G3K4Z0_9BACL</name>
<comment type="similarity">
    <text evidence="7">Belongs to the binding-protein-dependent transport system permease family.</text>
</comment>
<keyword evidence="10" id="KW-1185">Reference proteome</keyword>
<keyword evidence="5 7" id="KW-1133">Transmembrane helix</keyword>
<evidence type="ECO:0000256" key="1">
    <source>
        <dbReference type="ARBA" id="ARBA00004651"/>
    </source>
</evidence>
<evidence type="ECO:0000256" key="4">
    <source>
        <dbReference type="ARBA" id="ARBA00022692"/>
    </source>
</evidence>
<dbReference type="PANTHER" id="PTHR43744:SF9">
    <property type="entry name" value="POLYGALACTURONAN_RHAMNOGALACTURONAN TRANSPORT SYSTEM PERMEASE PROTEIN YTCP"/>
    <property type="match status" value="1"/>
</dbReference>
<dbReference type="EMBL" id="CP033433">
    <property type="protein sequence ID" value="AYQ75137.1"/>
    <property type="molecule type" value="Genomic_DNA"/>
</dbReference>
<keyword evidence="6 7" id="KW-0472">Membrane</keyword>
<evidence type="ECO:0000256" key="6">
    <source>
        <dbReference type="ARBA" id="ARBA00023136"/>
    </source>
</evidence>
<organism evidence="9 10">
    <name type="scientific">Cohnella candidum</name>
    <dbReference type="NCBI Taxonomy" id="2674991"/>
    <lineage>
        <taxon>Bacteria</taxon>
        <taxon>Bacillati</taxon>
        <taxon>Bacillota</taxon>
        <taxon>Bacilli</taxon>
        <taxon>Bacillales</taxon>
        <taxon>Paenibacillaceae</taxon>
        <taxon>Cohnella</taxon>
    </lineage>
</organism>
<keyword evidence="2 7" id="KW-0813">Transport</keyword>
<dbReference type="AlphaFoldDB" id="A0A3G3K4Z0"/>
<evidence type="ECO:0000313" key="10">
    <source>
        <dbReference type="Proteomes" id="UP000269097"/>
    </source>
</evidence>
<evidence type="ECO:0000259" key="8">
    <source>
        <dbReference type="PROSITE" id="PS50928"/>
    </source>
</evidence>
<dbReference type="PANTHER" id="PTHR43744">
    <property type="entry name" value="ABC TRANSPORTER PERMEASE PROTEIN MG189-RELATED-RELATED"/>
    <property type="match status" value="1"/>
</dbReference>
<dbReference type="Gene3D" id="1.10.3720.10">
    <property type="entry name" value="MetI-like"/>
    <property type="match status" value="1"/>
</dbReference>
<accession>A0A3G3K4Z0</accession>
<protein>
    <submittedName>
        <fullName evidence="9">Carbohydrate ABC transporter permease</fullName>
    </submittedName>
</protein>
<keyword evidence="3" id="KW-1003">Cell membrane</keyword>
<dbReference type="RefSeq" id="WP_123043217.1">
    <property type="nucleotide sequence ID" value="NZ_CP033433.1"/>
</dbReference>
<dbReference type="GO" id="GO:0005886">
    <property type="term" value="C:plasma membrane"/>
    <property type="evidence" value="ECO:0007669"/>
    <property type="project" value="UniProtKB-SubCell"/>
</dbReference>
<dbReference type="GO" id="GO:0055085">
    <property type="term" value="P:transmembrane transport"/>
    <property type="evidence" value="ECO:0007669"/>
    <property type="project" value="InterPro"/>
</dbReference>
<evidence type="ECO:0000313" key="9">
    <source>
        <dbReference type="EMBL" id="AYQ75137.1"/>
    </source>
</evidence>
<keyword evidence="4 7" id="KW-0812">Transmembrane</keyword>
<proteinExistence type="inferred from homology"/>
<evidence type="ECO:0000256" key="5">
    <source>
        <dbReference type="ARBA" id="ARBA00022989"/>
    </source>
</evidence>
<feature type="transmembrane region" description="Helical" evidence="7">
    <location>
        <begin position="258"/>
        <end position="277"/>
    </location>
</feature>
<sequence length="292" mass="32432">MIEKKSYQIFYHIVLIIMVIIMVGPLLLLFISSITDESALIANGYSFIPTKLSAKAYEYMIANSSTILHAYGITIFVTFIGTILSILITAMMSFAISIENLPGRKVISFFVIFTMLFNGGLVPSYILWTSLDIRNTLWAYVFPFLLTNAFSIILMRSYFAANIPVDIYESAKMDGAGFTRIFFKMVIPLGMPILVTLGLFAGLGYWNDWQNGLYFISDSNMLSIQVLLNKMSQNIQAVISNAGLVNQTAAMTLPQESIRMAIAFVAILPILVVYPFLQKYFASGIMGGAVKG</sequence>
<dbReference type="InterPro" id="IPR035906">
    <property type="entry name" value="MetI-like_sf"/>
</dbReference>
<feature type="transmembrane region" description="Helical" evidence="7">
    <location>
        <begin position="9"/>
        <end position="31"/>
    </location>
</feature>
<comment type="subcellular location">
    <subcellularLocation>
        <location evidence="1 7">Cell membrane</location>
        <topology evidence="1 7">Multi-pass membrane protein</topology>
    </subcellularLocation>
</comment>
<dbReference type="PROSITE" id="PS50928">
    <property type="entry name" value="ABC_TM1"/>
    <property type="match status" value="1"/>
</dbReference>
<dbReference type="Pfam" id="PF00528">
    <property type="entry name" value="BPD_transp_1"/>
    <property type="match status" value="1"/>
</dbReference>
<feature type="transmembrane region" description="Helical" evidence="7">
    <location>
        <begin position="68"/>
        <end position="94"/>
    </location>
</feature>
<dbReference type="SUPFAM" id="SSF161098">
    <property type="entry name" value="MetI-like"/>
    <property type="match status" value="1"/>
</dbReference>
<dbReference type="Proteomes" id="UP000269097">
    <property type="component" value="Chromosome"/>
</dbReference>
<dbReference type="InterPro" id="IPR000515">
    <property type="entry name" value="MetI-like"/>
</dbReference>
<dbReference type="CDD" id="cd06261">
    <property type="entry name" value="TM_PBP2"/>
    <property type="match status" value="1"/>
</dbReference>
<dbReference type="KEGG" id="coh:EAV92_22860"/>
<reference evidence="9 10" key="1">
    <citation type="submission" date="2018-10" db="EMBL/GenBank/DDBJ databases">
        <title>Genome Sequence of Cohnella sp.</title>
        <authorList>
            <person name="Srinivasan S."/>
            <person name="Kim M.K."/>
        </authorList>
    </citation>
    <scope>NUCLEOTIDE SEQUENCE [LARGE SCALE GENOMIC DNA]</scope>
    <source>
        <strain evidence="9 10">18JY8-7</strain>
    </source>
</reference>
<evidence type="ECO:0000256" key="3">
    <source>
        <dbReference type="ARBA" id="ARBA00022475"/>
    </source>
</evidence>
<gene>
    <name evidence="9" type="ORF">EAV92_22860</name>
</gene>
<feature type="transmembrane region" description="Helical" evidence="7">
    <location>
        <begin position="181"/>
        <end position="206"/>
    </location>
</feature>
<feature type="domain" description="ABC transmembrane type-1" evidence="8">
    <location>
        <begin position="71"/>
        <end position="277"/>
    </location>
</feature>
<feature type="transmembrane region" description="Helical" evidence="7">
    <location>
        <begin position="106"/>
        <end position="128"/>
    </location>
</feature>
<feature type="transmembrane region" description="Helical" evidence="7">
    <location>
        <begin position="140"/>
        <end position="161"/>
    </location>
</feature>
<evidence type="ECO:0000256" key="7">
    <source>
        <dbReference type="RuleBase" id="RU363032"/>
    </source>
</evidence>